<evidence type="ECO:0000259" key="1">
    <source>
        <dbReference type="Pfam" id="PF03372"/>
    </source>
</evidence>
<dbReference type="InterPro" id="IPR036691">
    <property type="entry name" value="Endo/exonu/phosph_ase_sf"/>
</dbReference>
<dbReference type="EMBL" id="CAJNOE010000043">
    <property type="protein sequence ID" value="CAF0799952.1"/>
    <property type="molecule type" value="Genomic_DNA"/>
</dbReference>
<proteinExistence type="predicted"/>
<evidence type="ECO:0000313" key="4">
    <source>
        <dbReference type="Proteomes" id="UP000663860"/>
    </source>
</evidence>
<evidence type="ECO:0000313" key="2">
    <source>
        <dbReference type="EMBL" id="CAF0799952.1"/>
    </source>
</evidence>
<dbReference type="EMBL" id="CAJOBB010004682">
    <property type="protein sequence ID" value="CAF4099013.1"/>
    <property type="molecule type" value="Genomic_DNA"/>
</dbReference>
<protein>
    <recommendedName>
        <fullName evidence="1">Endonuclease/exonuclease/phosphatase domain-containing protein</fullName>
    </recommendedName>
</protein>
<comment type="caution">
    <text evidence="2">The sequence shown here is derived from an EMBL/GenBank/DDBJ whole genome shotgun (WGS) entry which is preliminary data.</text>
</comment>
<dbReference type="Pfam" id="PF03372">
    <property type="entry name" value="Exo_endo_phos"/>
    <property type="match status" value="1"/>
</dbReference>
<gene>
    <name evidence="2" type="ORF">IZO911_LOCUS6875</name>
    <name evidence="3" type="ORF">KXQ929_LOCUS34412</name>
</gene>
<dbReference type="PROSITE" id="PS51257">
    <property type="entry name" value="PROKAR_LIPOPROTEIN"/>
    <property type="match status" value="1"/>
</dbReference>
<accession>A0A813SVV8</accession>
<evidence type="ECO:0000313" key="3">
    <source>
        <dbReference type="EMBL" id="CAF4099013.1"/>
    </source>
</evidence>
<dbReference type="SUPFAM" id="SSF56219">
    <property type="entry name" value="DNase I-like"/>
    <property type="match status" value="1"/>
</dbReference>
<organism evidence="2 4">
    <name type="scientific">Adineta steineri</name>
    <dbReference type="NCBI Taxonomy" id="433720"/>
    <lineage>
        <taxon>Eukaryota</taxon>
        <taxon>Metazoa</taxon>
        <taxon>Spiralia</taxon>
        <taxon>Gnathifera</taxon>
        <taxon>Rotifera</taxon>
        <taxon>Eurotatoria</taxon>
        <taxon>Bdelloidea</taxon>
        <taxon>Adinetida</taxon>
        <taxon>Adinetidae</taxon>
        <taxon>Adineta</taxon>
    </lineage>
</organism>
<feature type="domain" description="Endonuclease/exonuclease/phosphatase" evidence="1">
    <location>
        <begin position="13"/>
        <end position="256"/>
    </location>
</feature>
<dbReference type="GO" id="GO:0003824">
    <property type="term" value="F:catalytic activity"/>
    <property type="evidence" value="ECO:0007669"/>
    <property type="project" value="InterPro"/>
</dbReference>
<dbReference type="InterPro" id="IPR005135">
    <property type="entry name" value="Endo/exonuclease/phosphatase"/>
</dbReference>
<name>A0A813SVV8_9BILA</name>
<dbReference type="Gene3D" id="3.60.10.10">
    <property type="entry name" value="Endonuclease/exonuclease/phosphatase"/>
    <property type="match status" value="1"/>
</dbReference>
<dbReference type="Proteomes" id="UP000663860">
    <property type="component" value="Unassembled WGS sequence"/>
</dbReference>
<dbReference type="Proteomes" id="UP000663868">
    <property type="component" value="Unassembled WGS sequence"/>
</dbReference>
<reference evidence="2" key="1">
    <citation type="submission" date="2021-02" db="EMBL/GenBank/DDBJ databases">
        <authorList>
            <person name="Nowell W R."/>
        </authorList>
    </citation>
    <scope>NUCLEOTIDE SEQUENCE</scope>
</reference>
<dbReference type="AlphaFoldDB" id="A0A813SVV8"/>
<sequence>MSTEERMFDLSLMSWNILASCWVNKDWYPSLYELAIDSKTRSNIILSKISSMNCDIIIIQEAQQDFICLCKEIFHDNYIYEFAPNNPTMSSISNGLLTLINKNWKYAKEINIINDILDNEQGEAIQIISIHSKNIHLINLHLDYIHSISQAKQIKEKCKQFLGSSSSISIIGGDLNATKDIYDQFQWIEYNNIFNESIKDKIIPTYYPDSSQKNSNSSIDHIFYDPKQVTLIDCGKAWDVQNRSAEETLKMFGSDHIYIWAKFSFI</sequence>